<name>A0A6S6UCL9_9GAMM</name>
<protein>
    <recommendedName>
        <fullName evidence="4">Low-complexity protein</fullName>
    </recommendedName>
</protein>
<accession>A0A6S6UCL9</accession>
<evidence type="ECO:0008006" key="4">
    <source>
        <dbReference type="Google" id="ProtNLM"/>
    </source>
</evidence>
<organism evidence="3">
    <name type="scientific">uncultured Thiotrichaceae bacterium</name>
    <dbReference type="NCBI Taxonomy" id="298394"/>
    <lineage>
        <taxon>Bacteria</taxon>
        <taxon>Pseudomonadati</taxon>
        <taxon>Pseudomonadota</taxon>
        <taxon>Gammaproteobacteria</taxon>
        <taxon>Thiotrichales</taxon>
        <taxon>Thiotrichaceae</taxon>
        <taxon>environmental samples</taxon>
    </lineage>
</organism>
<dbReference type="EMBL" id="CACVAY010000146">
    <property type="protein sequence ID" value="CAA6828101.1"/>
    <property type="molecule type" value="Genomic_DNA"/>
</dbReference>
<feature type="signal peptide" evidence="2">
    <location>
        <begin position="1"/>
        <end position="24"/>
    </location>
</feature>
<evidence type="ECO:0000256" key="2">
    <source>
        <dbReference type="SAM" id="SignalP"/>
    </source>
</evidence>
<dbReference type="PROSITE" id="PS51257">
    <property type="entry name" value="PROKAR_LIPOPROTEIN"/>
    <property type="match status" value="1"/>
</dbReference>
<feature type="chain" id="PRO_5028175256" description="Low-complexity protein" evidence="2">
    <location>
        <begin position="25"/>
        <end position="73"/>
    </location>
</feature>
<reference evidence="3" key="1">
    <citation type="submission" date="2020-01" db="EMBL/GenBank/DDBJ databases">
        <authorList>
            <person name="Meier V. D."/>
            <person name="Meier V D."/>
        </authorList>
    </citation>
    <scope>NUCLEOTIDE SEQUENCE</scope>
    <source>
        <strain evidence="3">HLG_WM_MAG_07</strain>
    </source>
</reference>
<feature type="compositionally biased region" description="Basic and acidic residues" evidence="1">
    <location>
        <begin position="45"/>
        <end position="67"/>
    </location>
</feature>
<dbReference type="AlphaFoldDB" id="A0A6S6UCL9"/>
<keyword evidence="2" id="KW-0732">Signal</keyword>
<proteinExistence type="predicted"/>
<evidence type="ECO:0000313" key="3">
    <source>
        <dbReference type="EMBL" id="CAA6828101.1"/>
    </source>
</evidence>
<sequence length="73" mass="7185">MITRKNLLAVAVSTSLAATMVACSGTSEVAKDGASAKTEASAKAMEGKCGEGKCGGDKAKKEGKCGEGKCGSK</sequence>
<evidence type="ECO:0000256" key="1">
    <source>
        <dbReference type="SAM" id="MobiDB-lite"/>
    </source>
</evidence>
<gene>
    <name evidence="3" type="ORF">HELGO_WM8858</name>
</gene>
<feature type="region of interest" description="Disordered" evidence="1">
    <location>
        <begin position="43"/>
        <end position="73"/>
    </location>
</feature>